<name>A0A9P0LI66_ACAOB</name>
<evidence type="ECO:0000313" key="2">
    <source>
        <dbReference type="EMBL" id="CAH1997260.1"/>
    </source>
</evidence>
<dbReference type="InterPro" id="IPR045860">
    <property type="entry name" value="Snake_toxin-like_sf"/>
</dbReference>
<dbReference type="OrthoDB" id="6742674at2759"/>
<accession>A0A9P0LI66</accession>
<keyword evidence="1" id="KW-0732">Signal</keyword>
<sequence length="142" mass="16360">MNKSTVGHFFIFTILVVISIREGNCLECYKCSESFKRDCYYGNIDSLDRMSCAKDDVCITYQYETTDLSTSNSYITTARGCTSNDTCSSIMDTLMTRKEIQKGVLCDVCQRDFCNYSTRKEDSLYIFCIALLSHFIKYMNKN</sequence>
<feature type="signal peptide" evidence="1">
    <location>
        <begin position="1"/>
        <end position="25"/>
    </location>
</feature>
<dbReference type="Gene3D" id="2.10.60.10">
    <property type="entry name" value="CD59"/>
    <property type="match status" value="1"/>
</dbReference>
<evidence type="ECO:0000313" key="3">
    <source>
        <dbReference type="Proteomes" id="UP001152888"/>
    </source>
</evidence>
<evidence type="ECO:0008006" key="4">
    <source>
        <dbReference type="Google" id="ProtNLM"/>
    </source>
</evidence>
<proteinExistence type="predicted"/>
<keyword evidence="3" id="KW-1185">Reference proteome</keyword>
<dbReference type="EMBL" id="CAKOFQ010007281">
    <property type="protein sequence ID" value="CAH1997260.1"/>
    <property type="molecule type" value="Genomic_DNA"/>
</dbReference>
<evidence type="ECO:0000256" key="1">
    <source>
        <dbReference type="SAM" id="SignalP"/>
    </source>
</evidence>
<feature type="chain" id="PRO_5040368454" description="Protein sleepless" evidence="1">
    <location>
        <begin position="26"/>
        <end position="142"/>
    </location>
</feature>
<dbReference type="SUPFAM" id="SSF57302">
    <property type="entry name" value="Snake toxin-like"/>
    <property type="match status" value="1"/>
</dbReference>
<dbReference type="AlphaFoldDB" id="A0A9P0LI66"/>
<organism evidence="2 3">
    <name type="scientific">Acanthoscelides obtectus</name>
    <name type="common">Bean weevil</name>
    <name type="synonym">Bruchus obtectus</name>
    <dbReference type="NCBI Taxonomy" id="200917"/>
    <lineage>
        <taxon>Eukaryota</taxon>
        <taxon>Metazoa</taxon>
        <taxon>Ecdysozoa</taxon>
        <taxon>Arthropoda</taxon>
        <taxon>Hexapoda</taxon>
        <taxon>Insecta</taxon>
        <taxon>Pterygota</taxon>
        <taxon>Neoptera</taxon>
        <taxon>Endopterygota</taxon>
        <taxon>Coleoptera</taxon>
        <taxon>Polyphaga</taxon>
        <taxon>Cucujiformia</taxon>
        <taxon>Chrysomeloidea</taxon>
        <taxon>Chrysomelidae</taxon>
        <taxon>Bruchinae</taxon>
        <taxon>Bruchini</taxon>
        <taxon>Acanthoscelides</taxon>
    </lineage>
</organism>
<protein>
    <recommendedName>
        <fullName evidence="4">Protein sleepless</fullName>
    </recommendedName>
</protein>
<comment type="caution">
    <text evidence="2">The sequence shown here is derived from an EMBL/GenBank/DDBJ whole genome shotgun (WGS) entry which is preliminary data.</text>
</comment>
<dbReference type="Proteomes" id="UP001152888">
    <property type="component" value="Unassembled WGS sequence"/>
</dbReference>
<reference evidence="2" key="1">
    <citation type="submission" date="2022-03" db="EMBL/GenBank/DDBJ databases">
        <authorList>
            <person name="Sayadi A."/>
        </authorList>
    </citation>
    <scope>NUCLEOTIDE SEQUENCE</scope>
</reference>
<gene>
    <name evidence="2" type="ORF">ACAOBT_LOCUS23643</name>
</gene>